<organism evidence="3">
    <name type="scientific">Ostreococcus tauri</name>
    <name type="common">Marine green alga</name>
    <dbReference type="NCBI Taxonomy" id="70448"/>
    <lineage>
        <taxon>Eukaryota</taxon>
        <taxon>Viridiplantae</taxon>
        <taxon>Chlorophyta</taxon>
        <taxon>Mamiellophyceae</taxon>
        <taxon>Mamiellales</taxon>
        <taxon>Bathycoccaceae</taxon>
        <taxon>Ostreococcus</taxon>
    </lineage>
</organism>
<proteinExistence type="predicted"/>
<feature type="region of interest" description="Disordered" evidence="2">
    <location>
        <begin position="321"/>
        <end position="362"/>
    </location>
</feature>
<feature type="compositionally biased region" description="Basic and acidic residues" evidence="2">
    <location>
        <begin position="347"/>
        <end position="362"/>
    </location>
</feature>
<feature type="region of interest" description="Disordered" evidence="2">
    <location>
        <begin position="690"/>
        <end position="716"/>
    </location>
</feature>
<keyword evidence="1" id="KW-0175">Coiled coil</keyword>
<gene>
    <name evidence="3" type="ORF">BE221DRAFT_118594</name>
</gene>
<feature type="compositionally biased region" description="Basic and acidic residues" evidence="2">
    <location>
        <begin position="75"/>
        <end position="89"/>
    </location>
</feature>
<feature type="coiled-coil region" evidence="1">
    <location>
        <begin position="467"/>
        <end position="501"/>
    </location>
</feature>
<feature type="region of interest" description="Disordered" evidence="2">
    <location>
        <begin position="1"/>
        <end position="132"/>
    </location>
</feature>
<reference evidence="3" key="1">
    <citation type="submission" date="2017-04" db="EMBL/GenBank/DDBJ databases">
        <title>Population genomics of picophytoplankton unveils novel chromosome hypervariability.</title>
        <authorList>
            <consortium name="DOE Joint Genome Institute"/>
            <person name="Blanc-Mathieu R."/>
            <person name="Krasovec M."/>
            <person name="Hebrard M."/>
            <person name="Yau S."/>
            <person name="Desgranges E."/>
            <person name="Martin J."/>
            <person name="Schackwitz W."/>
            <person name="Kuo A."/>
            <person name="Salin G."/>
            <person name="Donnadieu C."/>
            <person name="Desdevises Y."/>
            <person name="Sanchez-Ferandin S."/>
            <person name="Moreau H."/>
            <person name="Rivals E."/>
            <person name="Grigoriev I.V."/>
            <person name="Grimsley N."/>
            <person name="Eyre-Walker A."/>
            <person name="Piganeau G."/>
        </authorList>
    </citation>
    <scope>NUCLEOTIDE SEQUENCE [LARGE SCALE GENOMIC DNA]</scope>
    <source>
        <strain evidence="3">RCC 1115</strain>
    </source>
</reference>
<feature type="compositionally biased region" description="Basic and acidic residues" evidence="2">
    <location>
        <begin position="1"/>
        <end position="23"/>
    </location>
</feature>
<evidence type="ECO:0000256" key="1">
    <source>
        <dbReference type="SAM" id="Coils"/>
    </source>
</evidence>
<sequence>MPSDQRDRIDPARADGSRTERARKPPSKYEPTMRSEQGGDYARRQRGGDVGAAEPSSSSRDSDAENEAAAANATELKRKNYKRGDSGHDAKKRARRMDTKSGVKTSVKLSGTKMAGAMARSPNGVDIADTPRQRPTNNQLLYRINFNWEHYEHALPASVRKALPRCTEACASVTSAFLQTLKALDTAESQRTKNPRNILQLLSVNTRRTKVVALNAGTHRVPDELRRHQLTDSDGNEYSTNLDRNRYGSDNNYLYTVTRFNLQALELCPLMAQVQIIGTKGSADDVLLGADKSECSCGGNRKMLSNHWTVPAFVLPSQMPTTIPKSTLAAKDRSRKKSRQSMSSDSFRPERTPDREMSTEDQHTGMGVLLDALTSVGGIPASPAPKSRARPVAPVMSPVRPVRGIRQVELDLGAINPDTLAAQEQIVQATAHSINQIPDENLRKELHSAIARSCELHMTASAAQMAQRKAEREAEEQKLLVHRLEALLEKSEAASQQAQIQISKTTDDSIYGPIASNENDRVIQGSALLAHKLIAMQQNVATIAARCELMLDQTAPRSTVEELLRTEMKAHLQTTRALLRAETSLAAYAAAEATCDEEIWRTQYVQAAQRNLEQAAYQAQNSTAAETRAVSTPAGDQVLIPPPAPVLAASQPAAGPEPLMKISADTPMTTMKAPRSVKSIAIMADANATANMDGLPPKTPIGGSARPKRLAFVSPP</sequence>
<protein>
    <submittedName>
        <fullName evidence="3">Uncharacterized protein</fullName>
    </submittedName>
</protein>
<evidence type="ECO:0000256" key="2">
    <source>
        <dbReference type="SAM" id="MobiDB-lite"/>
    </source>
</evidence>
<dbReference type="EMBL" id="KZ155826">
    <property type="protein sequence ID" value="OUS44109.1"/>
    <property type="molecule type" value="Genomic_DNA"/>
</dbReference>
<name>A0A1Y5I3L6_OSTTA</name>
<accession>A0A1Y5I3L6</accession>
<evidence type="ECO:0000313" key="3">
    <source>
        <dbReference type="EMBL" id="OUS44109.1"/>
    </source>
</evidence>
<dbReference type="Proteomes" id="UP000195557">
    <property type="component" value="Unassembled WGS sequence"/>
</dbReference>
<dbReference type="AlphaFoldDB" id="A0A1Y5I3L6"/>